<feature type="compositionally biased region" description="Gly residues" evidence="1">
    <location>
        <begin position="1"/>
        <end position="20"/>
    </location>
</feature>
<feature type="region of interest" description="Disordered" evidence="1">
    <location>
        <begin position="1"/>
        <end position="36"/>
    </location>
</feature>
<accession>A0AA46BQG8</accession>
<dbReference type="Proteomes" id="UP000254118">
    <property type="component" value="Unassembled WGS sequence"/>
</dbReference>
<proteinExistence type="predicted"/>
<sequence length="36" mass="3317">MSCLGGELGVGEGGSVGDGGEVSLDGASEGRAHAVV</sequence>
<reference evidence="2 3" key="1">
    <citation type="submission" date="2018-06" db="EMBL/GenBank/DDBJ databases">
        <authorList>
            <consortium name="Pathogen Informatics"/>
            <person name="Doyle S."/>
        </authorList>
    </citation>
    <scope>NUCLEOTIDE SEQUENCE [LARGE SCALE GENOMIC DNA]</scope>
    <source>
        <strain evidence="2 3">NCTC7915</strain>
    </source>
</reference>
<evidence type="ECO:0000256" key="1">
    <source>
        <dbReference type="SAM" id="MobiDB-lite"/>
    </source>
</evidence>
<evidence type="ECO:0000313" key="3">
    <source>
        <dbReference type="Proteomes" id="UP000254118"/>
    </source>
</evidence>
<organism evidence="2 3">
    <name type="scientific">Dermatophilus congolensis</name>
    <dbReference type="NCBI Taxonomy" id="1863"/>
    <lineage>
        <taxon>Bacteria</taxon>
        <taxon>Bacillati</taxon>
        <taxon>Actinomycetota</taxon>
        <taxon>Actinomycetes</taxon>
        <taxon>Micrococcales</taxon>
        <taxon>Dermatophilaceae</taxon>
        <taxon>Dermatophilus</taxon>
    </lineage>
</organism>
<dbReference type="AlphaFoldDB" id="A0AA46BQG8"/>
<name>A0AA46BQG8_9MICO</name>
<protein>
    <submittedName>
        <fullName evidence="2">Uncharacterized protein</fullName>
    </submittedName>
</protein>
<comment type="caution">
    <text evidence="2">The sequence shown here is derived from an EMBL/GenBank/DDBJ whole genome shotgun (WGS) entry which is preliminary data.</text>
</comment>
<dbReference type="EMBL" id="UFYA01000001">
    <property type="protein sequence ID" value="STD15182.1"/>
    <property type="molecule type" value="Genomic_DNA"/>
</dbReference>
<evidence type="ECO:0000313" key="2">
    <source>
        <dbReference type="EMBL" id="STD15182.1"/>
    </source>
</evidence>
<gene>
    <name evidence="2" type="ORF">NCTC7915_02259</name>
</gene>